<dbReference type="RefSeq" id="WP_091404705.1">
    <property type="nucleotide sequence ID" value="NZ_FOAB01000001.1"/>
</dbReference>
<gene>
    <name evidence="1" type="ORF">SAMN04487910_0360</name>
</gene>
<reference evidence="1 2" key="1">
    <citation type="submission" date="2016-10" db="EMBL/GenBank/DDBJ databases">
        <authorList>
            <person name="de Groot N.N."/>
        </authorList>
    </citation>
    <scope>NUCLEOTIDE SEQUENCE [LARGE SCALE GENOMIC DNA]</scope>
    <source>
        <strain evidence="1 2">DSM 25232</strain>
    </source>
</reference>
<dbReference type="Gene3D" id="3.40.50.11550">
    <property type="match status" value="1"/>
</dbReference>
<dbReference type="STRING" id="1038014.SAMN04487910_0360"/>
<sequence length="406" mass="46872">MKVTYFLLISTLLMVSCKEEKKIIEKVDFKTKYMLSSEIEAQLAKDTVSWKYQIAASQYASKGDYRNALTQWDTAMGIKRKGFTVDQVDSINQKYTKINADDYILEQAEKNQVIIINEAHHNSFHRSFTKSLLKRLYDLGYKNLGLEALSYKDDLDSLNRIRKYPIQKTGYYTKDPQFGNLIREALEIGYTIFPYETKNQEANGKPREIDQAKNIQKVIEEKPNEKFLIHCGYDHALEGNYEYWEKAMAGRLTEYTGINPLTIDQVKYSQKGTPEFNSPFLNALKIKESSIIINNENGQPLKHEKGDAWSDIAVFHPTSSYINNRPDWLFKNGNQNVVVDLEKIQIAFPIMVLAYKEGEDINKAVPMDITEVRSVQESCNLSLKKGTYNIIVTNRNESLKFKQNVE</sequence>
<protein>
    <submittedName>
        <fullName evidence="1">Uncharacterized protein</fullName>
    </submittedName>
</protein>
<evidence type="ECO:0000313" key="1">
    <source>
        <dbReference type="EMBL" id="SEK36857.1"/>
    </source>
</evidence>
<name>A0A1H7GH49_AQUAM</name>
<keyword evidence="2" id="KW-1185">Reference proteome</keyword>
<accession>A0A1H7GH49</accession>
<dbReference type="OrthoDB" id="277629at2"/>
<dbReference type="PROSITE" id="PS51257">
    <property type="entry name" value="PROKAR_LIPOPROTEIN"/>
    <property type="match status" value="1"/>
</dbReference>
<proteinExistence type="predicted"/>
<dbReference type="Proteomes" id="UP000198521">
    <property type="component" value="Unassembled WGS sequence"/>
</dbReference>
<organism evidence="1 2">
    <name type="scientific">Aquimarina amphilecti</name>
    <dbReference type="NCBI Taxonomy" id="1038014"/>
    <lineage>
        <taxon>Bacteria</taxon>
        <taxon>Pseudomonadati</taxon>
        <taxon>Bacteroidota</taxon>
        <taxon>Flavobacteriia</taxon>
        <taxon>Flavobacteriales</taxon>
        <taxon>Flavobacteriaceae</taxon>
        <taxon>Aquimarina</taxon>
    </lineage>
</organism>
<dbReference type="AlphaFoldDB" id="A0A1H7GH49"/>
<evidence type="ECO:0000313" key="2">
    <source>
        <dbReference type="Proteomes" id="UP000198521"/>
    </source>
</evidence>
<dbReference type="EMBL" id="FOAB01000001">
    <property type="protein sequence ID" value="SEK36857.1"/>
    <property type="molecule type" value="Genomic_DNA"/>
</dbReference>